<dbReference type="InterPro" id="IPR000719">
    <property type="entry name" value="Prot_kinase_dom"/>
</dbReference>
<dbReference type="PANTHER" id="PTHR44329">
    <property type="entry name" value="SERINE/THREONINE-PROTEIN KINASE TNNI3K-RELATED"/>
    <property type="match status" value="1"/>
</dbReference>
<protein>
    <recommendedName>
        <fullName evidence="1">Protein kinase domain-containing protein</fullName>
    </recommendedName>
</protein>
<dbReference type="GO" id="GO:0005524">
    <property type="term" value="F:ATP binding"/>
    <property type="evidence" value="ECO:0007669"/>
    <property type="project" value="InterPro"/>
</dbReference>
<evidence type="ECO:0000259" key="1">
    <source>
        <dbReference type="PROSITE" id="PS50011"/>
    </source>
</evidence>
<dbReference type="CDD" id="cd21037">
    <property type="entry name" value="MLKL_NTD"/>
    <property type="match status" value="2"/>
</dbReference>
<dbReference type="Gene3D" id="1.10.510.10">
    <property type="entry name" value="Transferase(Phosphotransferase) domain 1"/>
    <property type="match status" value="1"/>
</dbReference>
<dbReference type="Proteomes" id="UP000247702">
    <property type="component" value="Unassembled WGS sequence"/>
</dbReference>
<proteinExistence type="predicted"/>
<name>A0A2Z6RU04_9GLOM</name>
<sequence>MGENLANADQVPKSKLSEINEVVESTIEIITIEAEEESKLLSNFLLLIGNVTKIYDEMVEICQKATYNKESCELMLSKVEKTDMALGNLRTYRKENLKYISENYISLRKLVNVIGKMREFLVEISQLKNYEGEISADLDNKFNSIIQLLGLNLKVPFENFLPQNPRKVNFLVREITKVYNEISEIYQSAQYNKKICLLMLKKVEIADIALNNLKVPKREDLKYFSKEIYINLCNLITISGKIRKILAEISQFESYKKFIQTGKNIETFKGLINEFNSTIQFLNSSSIISPAGTPICTGTESASKVEIPFASFLPLIKEVNKLCHEIDKIYRTAQYNEKTCKTMLERVQIADTAVKNLKIRNLEFFSKKNFNNFRNLVTVIDEIRQFLADISQGSNKYVHANDVKEEFINLNDEFETAVQLLQFYLIIYFDARDNNDRNEKIKVDIEEEWIKKKIEDEDIIFFKYNEFKNIEKIDKGGFGVVNKAKTNDRKQVALKVLSRIDESIIKNFVKELKLLRTVSYHDNINTFLGISKNDISYIMVLEYANEGNLRDYLRKKCSLDWKDKIQMALDITCGLKCLHFKEIIHRDLHSKNILVNNGRLLIADFGLSKQLTEDTSGSVANRMGMIEYIEPQCLRSAHYVKNKKSDIYSLGVLLWEITSGRPPFYKVERNLLGYHIGYANLREDPIEGTPLKYQQLYQICWDGDPKKRPDIDQVYDEIVKISSQLDNVNDNEGPLITSDSNNLNLDDIQSSHDLNRGAISPYSVCNLVVNTMLLWLTEDDNSDLQSL</sequence>
<dbReference type="EMBL" id="BEXD01003691">
    <property type="protein sequence ID" value="GBC01765.1"/>
    <property type="molecule type" value="Genomic_DNA"/>
</dbReference>
<dbReference type="InterPro" id="IPR001245">
    <property type="entry name" value="Ser-Thr/Tyr_kinase_cat_dom"/>
</dbReference>
<reference evidence="2 3" key="1">
    <citation type="submission" date="2017-11" db="EMBL/GenBank/DDBJ databases">
        <title>The genome of Rhizophagus clarus HR1 reveals common genetic basis of auxotrophy among arbuscular mycorrhizal fungi.</title>
        <authorList>
            <person name="Kobayashi Y."/>
        </authorList>
    </citation>
    <scope>NUCLEOTIDE SEQUENCE [LARGE SCALE GENOMIC DNA]</scope>
    <source>
        <strain evidence="2 3">HR1</strain>
    </source>
</reference>
<dbReference type="GO" id="GO:0007166">
    <property type="term" value="P:cell surface receptor signaling pathway"/>
    <property type="evidence" value="ECO:0007669"/>
    <property type="project" value="InterPro"/>
</dbReference>
<evidence type="ECO:0000313" key="2">
    <source>
        <dbReference type="EMBL" id="GBC01765.1"/>
    </source>
</evidence>
<dbReference type="InterPro" id="IPR011009">
    <property type="entry name" value="Kinase-like_dom_sf"/>
</dbReference>
<feature type="domain" description="Protein kinase" evidence="1">
    <location>
        <begin position="467"/>
        <end position="725"/>
    </location>
</feature>
<dbReference type="PRINTS" id="PR00109">
    <property type="entry name" value="TYRKINASE"/>
</dbReference>
<dbReference type="InterPro" id="IPR036537">
    <property type="entry name" value="Adaptor_Cbl_N_dom_sf"/>
</dbReference>
<accession>A0A2Z6RU04</accession>
<dbReference type="PROSITE" id="PS50011">
    <property type="entry name" value="PROTEIN_KINASE_DOM"/>
    <property type="match status" value="1"/>
</dbReference>
<dbReference type="AlphaFoldDB" id="A0A2Z6RU04"/>
<gene>
    <name evidence="2" type="ORF">RclHR1_04320006</name>
</gene>
<dbReference type="InterPro" id="IPR051681">
    <property type="entry name" value="Ser/Thr_Kinases-Pseudokinases"/>
</dbReference>
<evidence type="ECO:0000313" key="3">
    <source>
        <dbReference type="Proteomes" id="UP000247702"/>
    </source>
</evidence>
<dbReference type="SUPFAM" id="SSF56112">
    <property type="entry name" value="Protein kinase-like (PK-like)"/>
    <property type="match status" value="1"/>
</dbReference>
<comment type="caution">
    <text evidence="2">The sequence shown here is derived from an EMBL/GenBank/DDBJ whole genome shotgun (WGS) entry which is preliminary data.</text>
</comment>
<dbReference type="GO" id="GO:0004674">
    <property type="term" value="F:protein serine/threonine kinase activity"/>
    <property type="evidence" value="ECO:0007669"/>
    <property type="project" value="TreeGrafter"/>
</dbReference>
<organism evidence="2 3">
    <name type="scientific">Rhizophagus clarus</name>
    <dbReference type="NCBI Taxonomy" id="94130"/>
    <lineage>
        <taxon>Eukaryota</taxon>
        <taxon>Fungi</taxon>
        <taxon>Fungi incertae sedis</taxon>
        <taxon>Mucoromycota</taxon>
        <taxon>Glomeromycotina</taxon>
        <taxon>Glomeromycetes</taxon>
        <taxon>Glomerales</taxon>
        <taxon>Glomeraceae</taxon>
        <taxon>Rhizophagus</taxon>
    </lineage>
</organism>
<keyword evidence="3" id="KW-1185">Reference proteome</keyword>
<dbReference type="Pfam" id="PF07714">
    <property type="entry name" value="PK_Tyr_Ser-Thr"/>
    <property type="match status" value="1"/>
</dbReference>
<dbReference type="Gene3D" id="1.20.930.20">
    <property type="entry name" value="Adaptor protein Cbl, N-terminal domain"/>
    <property type="match status" value="3"/>
</dbReference>
<dbReference type="InterPro" id="IPR059179">
    <property type="entry name" value="MLKL-like_MCAfunc"/>
</dbReference>